<gene>
    <name evidence="1" type="ORF">PMG71_21865</name>
</gene>
<dbReference type="RefSeq" id="WP_283755831.1">
    <property type="nucleotide sequence ID" value="NZ_JAQOSP010000141.1"/>
</dbReference>
<evidence type="ECO:0000313" key="1">
    <source>
        <dbReference type="EMBL" id="MDJ1172078.1"/>
    </source>
</evidence>
<sequence length="158" mass="17977">MSIPCPETPVYIIGSSFGGLTAAWLGQLYPQVQGLVLLAPAFEFYGYWVTQFIESDRQEWQKQGYWPVYHYGEKRSLPLHYGFISDLLQYPSSALTRAIPTLIFHGLNDEVIPIQQSRDYAQSRPWVKLIELESDHGLGDRVPQICLGIQDFLAEIAV</sequence>
<keyword evidence="1" id="KW-0378">Hydrolase</keyword>
<evidence type="ECO:0000313" key="2">
    <source>
        <dbReference type="Proteomes" id="UP001235303"/>
    </source>
</evidence>
<proteinExistence type="predicted"/>
<protein>
    <submittedName>
        <fullName evidence="1">Alpha/beta hydrolase</fullName>
    </submittedName>
</protein>
<accession>A0ABT7AYT9</accession>
<name>A0ABT7AYT9_9CYAN</name>
<dbReference type="SUPFAM" id="SSF53474">
    <property type="entry name" value="alpha/beta-Hydrolases"/>
    <property type="match status" value="1"/>
</dbReference>
<dbReference type="EMBL" id="JAQOSP010000141">
    <property type="protein sequence ID" value="MDJ1172078.1"/>
    <property type="molecule type" value="Genomic_DNA"/>
</dbReference>
<dbReference type="Proteomes" id="UP001235303">
    <property type="component" value="Unassembled WGS sequence"/>
</dbReference>
<dbReference type="Gene3D" id="3.40.50.1820">
    <property type="entry name" value="alpha/beta hydrolase"/>
    <property type="match status" value="1"/>
</dbReference>
<keyword evidence="2" id="KW-1185">Reference proteome</keyword>
<organism evidence="1 2">
    <name type="scientific">Roseofilum acuticapitatum BLCC-M154</name>
    <dbReference type="NCBI Taxonomy" id="3022444"/>
    <lineage>
        <taxon>Bacteria</taxon>
        <taxon>Bacillati</taxon>
        <taxon>Cyanobacteriota</taxon>
        <taxon>Cyanophyceae</taxon>
        <taxon>Desertifilales</taxon>
        <taxon>Desertifilaceae</taxon>
        <taxon>Roseofilum</taxon>
        <taxon>Roseofilum acuticapitatum</taxon>
    </lineage>
</organism>
<dbReference type="InterPro" id="IPR008886">
    <property type="entry name" value="UPF0227/Esterase_YqiA"/>
</dbReference>
<dbReference type="GO" id="GO:0016787">
    <property type="term" value="F:hydrolase activity"/>
    <property type="evidence" value="ECO:0007669"/>
    <property type="project" value="UniProtKB-KW"/>
</dbReference>
<reference evidence="1 2" key="1">
    <citation type="submission" date="2023-01" db="EMBL/GenBank/DDBJ databases">
        <title>Novel diversity within Roseofilum (Cyanobacteria; Desertifilaceae) from marine benthic mats with descriptions of four novel species.</title>
        <authorList>
            <person name="Wang Y."/>
            <person name="Berthold D.E."/>
            <person name="Hu J."/>
            <person name="Lefler F.W."/>
            <person name="Laughinghouse H.D. IV."/>
        </authorList>
    </citation>
    <scope>NUCLEOTIDE SEQUENCE [LARGE SCALE GENOMIC DNA]</scope>
    <source>
        <strain evidence="1 2">BLCC-M154</strain>
    </source>
</reference>
<dbReference type="InterPro" id="IPR029058">
    <property type="entry name" value="AB_hydrolase_fold"/>
</dbReference>
<comment type="caution">
    <text evidence="1">The sequence shown here is derived from an EMBL/GenBank/DDBJ whole genome shotgun (WGS) entry which is preliminary data.</text>
</comment>
<dbReference type="Pfam" id="PF05728">
    <property type="entry name" value="UPF0227"/>
    <property type="match status" value="1"/>
</dbReference>